<protein>
    <submittedName>
        <fullName evidence="8">Bgt-3046</fullName>
    </submittedName>
</protein>
<sequence length="231" mass="25588">MLLRYLLLTGIQVASSSYLRPHLPPVLAPIAITLPPSTHATLTTLSQSYSAPLRIHGDFEFHNVSSGSYLMEIYCHSHFFMPMRIDVSEEEVEVQVWTTFRGSDWENKGEAIVVTAEKRASDQGYSFPVKMLSKKEYLVERPGFSPLNLLKNPMLLMAGITMAIVFGMPYLMDNIDPDIKAEFEESQKKSAMNPATANPLQNFDAASWLAGSSGAASKEPKLNKGMKGAIK</sequence>
<proteinExistence type="predicted"/>
<dbReference type="InterPro" id="IPR019008">
    <property type="entry name" value="Beta_sandwich_EMC7"/>
</dbReference>
<evidence type="ECO:0000256" key="4">
    <source>
        <dbReference type="ARBA" id="ARBA00022989"/>
    </source>
</evidence>
<dbReference type="AlphaFoldDB" id="A0A381LGJ7"/>
<evidence type="ECO:0000256" key="1">
    <source>
        <dbReference type="ARBA" id="ARBA00004167"/>
    </source>
</evidence>
<accession>A0A381LGJ7</accession>
<dbReference type="GO" id="GO:0072546">
    <property type="term" value="C:EMC complex"/>
    <property type="evidence" value="ECO:0007669"/>
    <property type="project" value="TreeGrafter"/>
</dbReference>
<dbReference type="PANTHER" id="PTHR13605">
    <property type="entry name" value="ER MEMBRANE PROTEIN COMPLEX SUBUNIT 7"/>
    <property type="match status" value="1"/>
</dbReference>
<name>A0A381LGJ7_BLUGR</name>
<dbReference type="OrthoDB" id="27095at2759"/>
<evidence type="ECO:0000256" key="6">
    <source>
        <dbReference type="SAM" id="SignalP"/>
    </source>
</evidence>
<evidence type="ECO:0000256" key="3">
    <source>
        <dbReference type="ARBA" id="ARBA00022729"/>
    </source>
</evidence>
<evidence type="ECO:0000256" key="2">
    <source>
        <dbReference type="ARBA" id="ARBA00022692"/>
    </source>
</evidence>
<reference evidence="8" key="1">
    <citation type="submission" date="2018-07" db="EMBL/GenBank/DDBJ databases">
        <authorList>
            <person name="Quirk P.G."/>
            <person name="Krulwich T.A."/>
        </authorList>
    </citation>
    <scope>NUCLEOTIDE SEQUENCE</scope>
    <source>
        <strain evidence="8">96224</strain>
    </source>
</reference>
<dbReference type="Pfam" id="PF09430">
    <property type="entry name" value="EMC7_beta-sandw"/>
    <property type="match status" value="1"/>
</dbReference>
<feature type="signal peptide" evidence="6">
    <location>
        <begin position="1"/>
        <end position="16"/>
    </location>
</feature>
<organism evidence="8">
    <name type="scientific">Blumeria graminis f. sp. tritici 96224</name>
    <dbReference type="NCBI Taxonomy" id="1268274"/>
    <lineage>
        <taxon>Eukaryota</taxon>
        <taxon>Fungi</taxon>
        <taxon>Dikarya</taxon>
        <taxon>Ascomycota</taxon>
        <taxon>Pezizomycotina</taxon>
        <taxon>Leotiomycetes</taxon>
        <taxon>Erysiphales</taxon>
        <taxon>Erysiphaceae</taxon>
        <taxon>Blumeria</taxon>
    </lineage>
</organism>
<evidence type="ECO:0000256" key="5">
    <source>
        <dbReference type="ARBA" id="ARBA00023136"/>
    </source>
</evidence>
<dbReference type="PANTHER" id="PTHR13605:SF4">
    <property type="entry name" value="ER MEMBRANE PROTEIN COMPLEX SUBUNIT 7"/>
    <property type="match status" value="1"/>
</dbReference>
<evidence type="ECO:0000313" key="8">
    <source>
        <dbReference type="EMBL" id="SUZ12993.1"/>
    </source>
</evidence>
<evidence type="ECO:0000259" key="7">
    <source>
        <dbReference type="Pfam" id="PF09430"/>
    </source>
</evidence>
<dbReference type="EMBL" id="UIGY01000209">
    <property type="protein sequence ID" value="SUZ12993.1"/>
    <property type="molecule type" value="Genomic_DNA"/>
</dbReference>
<keyword evidence="2" id="KW-0812">Transmembrane</keyword>
<comment type="subcellular location">
    <subcellularLocation>
        <location evidence="1">Membrane</location>
        <topology evidence="1">Single-pass membrane protein</topology>
    </subcellularLocation>
</comment>
<feature type="chain" id="PRO_5016822442" evidence="6">
    <location>
        <begin position="17"/>
        <end position="231"/>
    </location>
</feature>
<feature type="domain" description="ER membrane protein complex subunit 7 beta-sandwich" evidence="7">
    <location>
        <begin position="34"/>
        <end position="157"/>
    </location>
</feature>
<keyword evidence="4" id="KW-1133">Transmembrane helix</keyword>
<gene>
    <name evidence="8" type="ORF">BGT96224V2_LOCUS6149</name>
</gene>
<keyword evidence="3 6" id="KW-0732">Signal</keyword>
<keyword evidence="5" id="KW-0472">Membrane</keyword>
<dbReference type="InterPro" id="IPR039163">
    <property type="entry name" value="EMC7"/>
</dbReference>